<dbReference type="GO" id="GO:0005634">
    <property type="term" value="C:nucleus"/>
    <property type="evidence" value="ECO:0007669"/>
    <property type="project" value="TreeGrafter"/>
</dbReference>
<evidence type="ECO:0000313" key="3">
    <source>
        <dbReference type="Proteomes" id="UP001066276"/>
    </source>
</evidence>
<evidence type="ECO:0000256" key="1">
    <source>
        <dbReference type="SAM" id="Coils"/>
    </source>
</evidence>
<comment type="caution">
    <text evidence="2">The sequence shown here is derived from an EMBL/GenBank/DDBJ whole genome shotgun (WGS) entry which is preliminary data.</text>
</comment>
<evidence type="ECO:0000313" key="2">
    <source>
        <dbReference type="EMBL" id="KAJ1165646.1"/>
    </source>
</evidence>
<proteinExistence type="predicted"/>
<sequence length="376" mass="44002">MASRLKDPFTAWSVNAAKDLIRQPVELRDTQGEVESIAMTKPKERTRLFEQISNSWELAEEYEKKKKLMQQAEEDAQFSYKKKKNAAAERKHAKQEKEEAEHYQILLKELKESKILLQLFRLYYNEKSIDLFNSTFDEKMVGLNNHRSRLSAAEETFKSKKKDLGKLSREQQQIEKEVKAQEVALNHTRPQYIKAKENTSHHLRKIETAKKCLKTIEKECARQQQEIKGMELEMTDVEKALRDFEKTVEEDMKSRGRDVELEESQLDQYKKLKEEVRKNVATLAQQLDKVQWEQKTDQERILLEQRRQKEVEIVLIGTFYLLRGVVLKSVVDRAPKCVSQICMTAVSGASGLRQNMLLYDGSSNQWPSRSIEPICM</sequence>
<keyword evidence="1" id="KW-0175">Coiled coil</keyword>
<organism evidence="2 3">
    <name type="scientific">Pleurodeles waltl</name>
    <name type="common">Iberian ribbed newt</name>
    <dbReference type="NCBI Taxonomy" id="8319"/>
    <lineage>
        <taxon>Eukaryota</taxon>
        <taxon>Metazoa</taxon>
        <taxon>Chordata</taxon>
        <taxon>Craniata</taxon>
        <taxon>Vertebrata</taxon>
        <taxon>Euteleostomi</taxon>
        <taxon>Amphibia</taxon>
        <taxon>Batrachia</taxon>
        <taxon>Caudata</taxon>
        <taxon>Salamandroidea</taxon>
        <taxon>Salamandridae</taxon>
        <taxon>Pleurodelinae</taxon>
        <taxon>Pleurodeles</taxon>
    </lineage>
</organism>
<gene>
    <name evidence="2" type="ORF">NDU88_006063</name>
</gene>
<dbReference type="GO" id="GO:0030893">
    <property type="term" value="C:meiotic cohesin complex"/>
    <property type="evidence" value="ECO:0007669"/>
    <property type="project" value="TreeGrafter"/>
</dbReference>
<keyword evidence="3" id="KW-1185">Reference proteome</keyword>
<dbReference type="GO" id="GO:0007062">
    <property type="term" value="P:sister chromatid cohesion"/>
    <property type="evidence" value="ECO:0007669"/>
    <property type="project" value="TreeGrafter"/>
</dbReference>
<feature type="coiled-coil region" evidence="1">
    <location>
        <begin position="143"/>
        <end position="293"/>
    </location>
</feature>
<dbReference type="PANTHER" id="PTHR18937:SF147">
    <property type="entry name" value="STRUCTURAL MAINTENANCE OF CHROMOSOMES PROTEIN 1B"/>
    <property type="match status" value="1"/>
</dbReference>
<dbReference type="EMBL" id="JANPWB010000008">
    <property type="protein sequence ID" value="KAJ1165646.1"/>
    <property type="molecule type" value="Genomic_DNA"/>
</dbReference>
<dbReference type="PANTHER" id="PTHR18937">
    <property type="entry name" value="STRUCTURAL MAINTENANCE OF CHROMOSOMES SMC FAMILY MEMBER"/>
    <property type="match status" value="1"/>
</dbReference>
<dbReference type="Proteomes" id="UP001066276">
    <property type="component" value="Chromosome 4_2"/>
</dbReference>
<dbReference type="GO" id="GO:0003677">
    <property type="term" value="F:DNA binding"/>
    <property type="evidence" value="ECO:0007669"/>
    <property type="project" value="TreeGrafter"/>
</dbReference>
<name>A0AAV7SNH1_PLEWA</name>
<accession>A0AAV7SNH1</accession>
<dbReference type="AlphaFoldDB" id="A0AAV7SNH1"/>
<feature type="coiled-coil region" evidence="1">
    <location>
        <begin position="55"/>
        <end position="113"/>
    </location>
</feature>
<reference evidence="2" key="1">
    <citation type="journal article" date="2022" name="bioRxiv">
        <title>Sequencing and chromosome-scale assembly of the giantPleurodeles waltlgenome.</title>
        <authorList>
            <person name="Brown T."/>
            <person name="Elewa A."/>
            <person name="Iarovenko S."/>
            <person name="Subramanian E."/>
            <person name="Araus A.J."/>
            <person name="Petzold A."/>
            <person name="Susuki M."/>
            <person name="Suzuki K.-i.T."/>
            <person name="Hayashi T."/>
            <person name="Toyoda A."/>
            <person name="Oliveira C."/>
            <person name="Osipova E."/>
            <person name="Leigh N.D."/>
            <person name="Simon A."/>
            <person name="Yun M.H."/>
        </authorList>
    </citation>
    <scope>NUCLEOTIDE SEQUENCE</scope>
    <source>
        <strain evidence="2">20211129_DDA</strain>
        <tissue evidence="2">Liver</tissue>
    </source>
</reference>
<dbReference type="Gene3D" id="1.10.287.1490">
    <property type="match status" value="1"/>
</dbReference>
<protein>
    <submittedName>
        <fullName evidence="2">Uncharacterized protein</fullName>
    </submittedName>
</protein>